<dbReference type="EMBL" id="JAPTSV010000011">
    <property type="protein sequence ID" value="KAJ1522934.1"/>
    <property type="molecule type" value="Genomic_DNA"/>
</dbReference>
<evidence type="ECO:0008006" key="3">
    <source>
        <dbReference type="Google" id="ProtNLM"/>
    </source>
</evidence>
<protein>
    <recommendedName>
        <fullName evidence="3">Secreted protein</fullName>
    </recommendedName>
</protein>
<evidence type="ECO:0000313" key="2">
    <source>
        <dbReference type="Proteomes" id="UP001075354"/>
    </source>
</evidence>
<comment type="caution">
    <text evidence="1">The sequence shown here is derived from an EMBL/GenBank/DDBJ whole genome shotgun (WGS) entry which is preliminary data.</text>
</comment>
<dbReference type="AlphaFoldDB" id="A0AAV7XBC7"/>
<evidence type="ECO:0000313" key="1">
    <source>
        <dbReference type="EMBL" id="KAJ1522934.1"/>
    </source>
</evidence>
<sequence>MMEHLMPSACWGFVGGATSVVANGTPNRSCSASPHAVRIRFGFFKYSAGHPPAAVSRKPSSFEFMPCVAQQFNGSASGLSPCVAQRVVYTATDLTRHWESFRTLELFQFSPFLKSCKEKQLRFALHLHSFL</sequence>
<organism evidence="1 2">
    <name type="scientific">Megalurothrips usitatus</name>
    <name type="common">bean blossom thrips</name>
    <dbReference type="NCBI Taxonomy" id="439358"/>
    <lineage>
        <taxon>Eukaryota</taxon>
        <taxon>Metazoa</taxon>
        <taxon>Ecdysozoa</taxon>
        <taxon>Arthropoda</taxon>
        <taxon>Hexapoda</taxon>
        <taxon>Insecta</taxon>
        <taxon>Pterygota</taxon>
        <taxon>Neoptera</taxon>
        <taxon>Paraneoptera</taxon>
        <taxon>Thysanoptera</taxon>
        <taxon>Terebrantia</taxon>
        <taxon>Thripoidea</taxon>
        <taxon>Thripidae</taxon>
        <taxon>Megalurothrips</taxon>
    </lineage>
</organism>
<reference evidence="1" key="1">
    <citation type="submission" date="2022-12" db="EMBL/GenBank/DDBJ databases">
        <title>Chromosome-level genome assembly of the bean flower thrips Megalurothrips usitatus.</title>
        <authorList>
            <person name="Ma L."/>
            <person name="Liu Q."/>
            <person name="Li H."/>
            <person name="Cai W."/>
        </authorList>
    </citation>
    <scope>NUCLEOTIDE SEQUENCE</scope>
    <source>
        <strain evidence="1">Cailab_2022a</strain>
    </source>
</reference>
<proteinExistence type="predicted"/>
<keyword evidence="2" id="KW-1185">Reference proteome</keyword>
<accession>A0AAV7XBC7</accession>
<gene>
    <name evidence="1" type="ORF">ONE63_002073</name>
</gene>
<name>A0AAV7XBC7_9NEOP</name>
<dbReference type="Proteomes" id="UP001075354">
    <property type="component" value="Chromosome 11"/>
</dbReference>